<dbReference type="EMBL" id="JAIWYP010000014">
    <property type="protein sequence ID" value="KAH3711086.1"/>
    <property type="molecule type" value="Genomic_DNA"/>
</dbReference>
<dbReference type="Proteomes" id="UP000828390">
    <property type="component" value="Unassembled WGS sequence"/>
</dbReference>
<evidence type="ECO:0000313" key="2">
    <source>
        <dbReference type="Proteomes" id="UP000828390"/>
    </source>
</evidence>
<proteinExistence type="predicted"/>
<comment type="caution">
    <text evidence="1">The sequence shown here is derived from an EMBL/GenBank/DDBJ whole genome shotgun (WGS) entry which is preliminary data.</text>
</comment>
<evidence type="ECO:0000313" key="1">
    <source>
        <dbReference type="EMBL" id="KAH3711086.1"/>
    </source>
</evidence>
<evidence type="ECO:0008006" key="3">
    <source>
        <dbReference type="Google" id="ProtNLM"/>
    </source>
</evidence>
<accession>A0A9D3Z5D7</accession>
<keyword evidence="2" id="KW-1185">Reference proteome</keyword>
<name>A0A9D3Z5D7_DREPO</name>
<protein>
    <recommendedName>
        <fullName evidence="3">DUF4371 domain-containing protein</fullName>
    </recommendedName>
</protein>
<gene>
    <name evidence="1" type="ORF">DPMN_070586</name>
</gene>
<reference evidence="1" key="2">
    <citation type="submission" date="2020-11" db="EMBL/GenBank/DDBJ databases">
        <authorList>
            <person name="McCartney M.A."/>
            <person name="Auch B."/>
            <person name="Kono T."/>
            <person name="Mallez S."/>
            <person name="Becker A."/>
            <person name="Gohl D.M."/>
            <person name="Silverstein K.A.T."/>
            <person name="Koren S."/>
            <person name="Bechman K.B."/>
            <person name="Herman A."/>
            <person name="Abrahante J.E."/>
            <person name="Garbe J."/>
        </authorList>
    </citation>
    <scope>NUCLEOTIDE SEQUENCE</scope>
    <source>
        <strain evidence="1">Duluth1</strain>
        <tissue evidence="1">Whole animal</tissue>
    </source>
</reference>
<dbReference type="AlphaFoldDB" id="A0A9D3Z5D7"/>
<sequence length="77" mass="8422">MFGFIADEATDSATKELMALCVRFVDTESDTVQGDFLGFAECESTTGESPANSFLENLRNLGIQLIFLLSKSSLKSY</sequence>
<reference evidence="1" key="1">
    <citation type="journal article" date="2019" name="bioRxiv">
        <title>The Genome of the Zebra Mussel, Dreissena polymorpha: A Resource for Invasive Species Research.</title>
        <authorList>
            <person name="McCartney M.A."/>
            <person name="Auch B."/>
            <person name="Kono T."/>
            <person name="Mallez S."/>
            <person name="Zhang Y."/>
            <person name="Obille A."/>
            <person name="Becker A."/>
            <person name="Abrahante J.E."/>
            <person name="Garbe J."/>
            <person name="Badalamenti J.P."/>
            <person name="Herman A."/>
            <person name="Mangelson H."/>
            <person name="Liachko I."/>
            <person name="Sullivan S."/>
            <person name="Sone E.D."/>
            <person name="Koren S."/>
            <person name="Silverstein K.A.T."/>
            <person name="Beckman K.B."/>
            <person name="Gohl D.M."/>
        </authorList>
    </citation>
    <scope>NUCLEOTIDE SEQUENCE</scope>
    <source>
        <strain evidence="1">Duluth1</strain>
        <tissue evidence="1">Whole animal</tissue>
    </source>
</reference>
<organism evidence="1 2">
    <name type="scientific">Dreissena polymorpha</name>
    <name type="common">Zebra mussel</name>
    <name type="synonym">Mytilus polymorpha</name>
    <dbReference type="NCBI Taxonomy" id="45954"/>
    <lineage>
        <taxon>Eukaryota</taxon>
        <taxon>Metazoa</taxon>
        <taxon>Spiralia</taxon>
        <taxon>Lophotrochozoa</taxon>
        <taxon>Mollusca</taxon>
        <taxon>Bivalvia</taxon>
        <taxon>Autobranchia</taxon>
        <taxon>Heteroconchia</taxon>
        <taxon>Euheterodonta</taxon>
        <taxon>Imparidentia</taxon>
        <taxon>Neoheterodontei</taxon>
        <taxon>Myida</taxon>
        <taxon>Dreissenoidea</taxon>
        <taxon>Dreissenidae</taxon>
        <taxon>Dreissena</taxon>
    </lineage>
</organism>